<gene>
    <name evidence="17" type="ORF">AUCHE_04_00950</name>
</gene>
<evidence type="ECO:0000256" key="10">
    <source>
        <dbReference type="ARBA" id="ARBA00023268"/>
    </source>
</evidence>
<keyword evidence="6" id="KW-0808">Transferase</keyword>
<feature type="compositionally biased region" description="Gly residues" evidence="14">
    <location>
        <begin position="792"/>
        <end position="801"/>
    </location>
</feature>
<comment type="similarity">
    <text evidence="1">In the C-terminal section; belongs to the transpeptidase family.</text>
</comment>
<dbReference type="Proteomes" id="UP000008495">
    <property type="component" value="Unassembled WGS sequence"/>
</dbReference>
<dbReference type="STRING" id="100225.SAMN05421595_2191"/>
<dbReference type="Pfam" id="PF03793">
    <property type="entry name" value="PASTA"/>
    <property type="match status" value="1"/>
</dbReference>
<feature type="compositionally biased region" description="Polar residues" evidence="14">
    <location>
        <begin position="602"/>
        <end position="611"/>
    </location>
</feature>
<comment type="similarity">
    <text evidence="2">In the N-terminal section; belongs to the glycosyltransferase 51 family.</text>
</comment>
<evidence type="ECO:0000313" key="18">
    <source>
        <dbReference type="Proteomes" id="UP000008495"/>
    </source>
</evidence>
<dbReference type="GO" id="GO:0006508">
    <property type="term" value="P:proteolysis"/>
    <property type="evidence" value="ECO:0007669"/>
    <property type="project" value="UniProtKB-KW"/>
</dbReference>
<evidence type="ECO:0000259" key="16">
    <source>
        <dbReference type="PROSITE" id="PS51178"/>
    </source>
</evidence>
<feature type="compositionally biased region" description="Low complexity" evidence="14">
    <location>
        <begin position="802"/>
        <end position="813"/>
    </location>
</feature>
<accession>K6VK26</accession>
<keyword evidence="10" id="KW-0511">Multifunctional enzyme</keyword>
<protein>
    <submittedName>
        <fullName evidence="17">Putative penicillin-binding protein</fullName>
    </submittedName>
</protein>
<evidence type="ECO:0000256" key="5">
    <source>
        <dbReference type="ARBA" id="ARBA00022676"/>
    </source>
</evidence>
<dbReference type="InterPro" id="IPR001264">
    <property type="entry name" value="Glyco_trans_51"/>
</dbReference>
<dbReference type="GO" id="GO:0008955">
    <property type="term" value="F:peptidoglycan glycosyltransferase activity"/>
    <property type="evidence" value="ECO:0007669"/>
    <property type="project" value="UniProtKB-EC"/>
</dbReference>
<dbReference type="GO" id="GO:0071555">
    <property type="term" value="P:cell wall organization"/>
    <property type="evidence" value="ECO:0007669"/>
    <property type="project" value="UniProtKB-KW"/>
</dbReference>
<dbReference type="GO" id="GO:0008658">
    <property type="term" value="F:penicillin binding"/>
    <property type="evidence" value="ECO:0007669"/>
    <property type="project" value="InterPro"/>
</dbReference>
<proteinExistence type="inferred from homology"/>
<dbReference type="EMBL" id="BAGZ01000004">
    <property type="protein sequence ID" value="GAB77054.1"/>
    <property type="molecule type" value="Genomic_DNA"/>
</dbReference>
<feature type="region of interest" description="Disordered" evidence="14">
    <location>
        <begin position="590"/>
        <end position="611"/>
    </location>
</feature>
<dbReference type="CDD" id="cd06577">
    <property type="entry name" value="PASTA_pknB"/>
    <property type="match status" value="1"/>
</dbReference>
<evidence type="ECO:0000313" key="17">
    <source>
        <dbReference type="EMBL" id="GAB77054.1"/>
    </source>
</evidence>
<dbReference type="InterPro" id="IPR012338">
    <property type="entry name" value="Beta-lactam/transpept-like"/>
</dbReference>
<keyword evidence="9" id="KW-0573">Peptidoglycan synthesis</keyword>
<keyword evidence="8" id="KW-0133">Cell shape</keyword>
<dbReference type="InterPro" id="IPR001460">
    <property type="entry name" value="PCN-bd_Tpept"/>
</dbReference>
<dbReference type="GO" id="GO:0008360">
    <property type="term" value="P:regulation of cell shape"/>
    <property type="evidence" value="ECO:0007669"/>
    <property type="project" value="UniProtKB-KW"/>
</dbReference>
<dbReference type="PANTHER" id="PTHR32282">
    <property type="entry name" value="BINDING PROTEIN TRANSPEPTIDASE, PUTATIVE-RELATED"/>
    <property type="match status" value="1"/>
</dbReference>
<evidence type="ECO:0000256" key="13">
    <source>
        <dbReference type="ARBA" id="ARBA00049902"/>
    </source>
</evidence>
<dbReference type="eggNOG" id="COG0744">
    <property type="taxonomic scope" value="Bacteria"/>
</dbReference>
<evidence type="ECO:0000256" key="3">
    <source>
        <dbReference type="ARBA" id="ARBA00022645"/>
    </source>
</evidence>
<evidence type="ECO:0000256" key="9">
    <source>
        <dbReference type="ARBA" id="ARBA00022984"/>
    </source>
</evidence>
<feature type="compositionally biased region" description="Pro residues" evidence="14">
    <location>
        <begin position="814"/>
        <end position="831"/>
    </location>
</feature>
<comment type="catalytic activity">
    <reaction evidence="12">
        <text>Preferential cleavage: (Ac)2-L-Lys-D-Ala-|-D-Ala. Also transpeptidation of peptidyl-alanyl moieties that are N-acyl substituents of D-alanine.</text>
        <dbReference type="EC" id="3.4.16.4"/>
    </reaction>
</comment>
<reference evidence="17 18" key="1">
    <citation type="submission" date="2012-08" db="EMBL/GenBank/DDBJ databases">
        <title>Whole genome shotgun sequence of Austwickia chelonae NBRC 105200.</title>
        <authorList>
            <person name="Yoshida I."/>
            <person name="Hosoyama A."/>
            <person name="Tsuchikane K."/>
            <person name="Katsumata H."/>
            <person name="Ando Y."/>
            <person name="Ohji S."/>
            <person name="Hamada M."/>
            <person name="Tamura T."/>
            <person name="Yamazoe A."/>
            <person name="Yamazaki S."/>
            <person name="Fujita N."/>
        </authorList>
    </citation>
    <scope>NUCLEOTIDE SEQUENCE [LARGE SCALE GENOMIC DNA]</scope>
    <source>
        <strain evidence="17 18">NBRC 105200</strain>
    </source>
</reference>
<name>K6VK26_9MICO</name>
<comment type="catalytic activity">
    <reaction evidence="13">
        <text>[GlcNAc-(1-&gt;4)-Mur2Ac(oyl-L-Ala-gamma-D-Glu-L-Lys-D-Ala-D-Ala)](n)-di-trans,octa-cis-undecaprenyl diphosphate + beta-D-GlcNAc-(1-&gt;4)-Mur2Ac(oyl-L-Ala-gamma-D-Glu-L-Lys-D-Ala-D-Ala)-di-trans,octa-cis-undecaprenyl diphosphate = [GlcNAc-(1-&gt;4)-Mur2Ac(oyl-L-Ala-gamma-D-Glu-L-Lys-D-Ala-D-Ala)](n+1)-di-trans,octa-cis-undecaprenyl diphosphate + di-trans,octa-cis-undecaprenyl diphosphate + H(+)</text>
        <dbReference type="Rhea" id="RHEA:23708"/>
        <dbReference type="Rhea" id="RHEA-COMP:9602"/>
        <dbReference type="Rhea" id="RHEA-COMP:9603"/>
        <dbReference type="ChEBI" id="CHEBI:15378"/>
        <dbReference type="ChEBI" id="CHEBI:58405"/>
        <dbReference type="ChEBI" id="CHEBI:60033"/>
        <dbReference type="ChEBI" id="CHEBI:78435"/>
        <dbReference type="EC" id="2.4.99.28"/>
    </reaction>
</comment>
<evidence type="ECO:0000256" key="4">
    <source>
        <dbReference type="ARBA" id="ARBA00022670"/>
    </source>
</evidence>
<feature type="region of interest" description="Disordered" evidence="14">
    <location>
        <begin position="752"/>
        <end position="831"/>
    </location>
</feature>
<feature type="region of interest" description="Disordered" evidence="14">
    <location>
        <begin position="714"/>
        <end position="738"/>
    </location>
</feature>
<evidence type="ECO:0000256" key="1">
    <source>
        <dbReference type="ARBA" id="ARBA00007090"/>
    </source>
</evidence>
<feature type="transmembrane region" description="Helical" evidence="15">
    <location>
        <begin position="12"/>
        <end position="37"/>
    </location>
</feature>
<dbReference type="InterPro" id="IPR023346">
    <property type="entry name" value="Lysozyme-like_dom_sf"/>
</dbReference>
<keyword evidence="3" id="KW-0121">Carboxypeptidase</keyword>
<keyword evidence="15" id="KW-1133">Transmembrane helix</keyword>
<evidence type="ECO:0000256" key="6">
    <source>
        <dbReference type="ARBA" id="ARBA00022679"/>
    </source>
</evidence>
<dbReference type="Gene3D" id="3.40.710.10">
    <property type="entry name" value="DD-peptidase/beta-lactamase superfamily"/>
    <property type="match status" value="1"/>
</dbReference>
<keyword evidence="15" id="KW-0812">Transmembrane</keyword>
<dbReference type="PANTHER" id="PTHR32282:SF33">
    <property type="entry name" value="PEPTIDOGLYCAN GLYCOSYLTRANSFERASE"/>
    <property type="match status" value="1"/>
</dbReference>
<dbReference type="RefSeq" id="WP_006501806.1">
    <property type="nucleotide sequence ID" value="NZ_BAGZ01000004.1"/>
</dbReference>
<evidence type="ECO:0000256" key="11">
    <source>
        <dbReference type="ARBA" id="ARBA00023316"/>
    </source>
</evidence>
<dbReference type="GO" id="GO:0009252">
    <property type="term" value="P:peptidoglycan biosynthetic process"/>
    <property type="evidence" value="ECO:0007669"/>
    <property type="project" value="UniProtKB-KW"/>
</dbReference>
<dbReference type="SUPFAM" id="SSF53955">
    <property type="entry name" value="Lysozyme-like"/>
    <property type="match status" value="1"/>
</dbReference>
<dbReference type="Gene3D" id="3.30.10.20">
    <property type="match status" value="1"/>
</dbReference>
<evidence type="ECO:0000256" key="7">
    <source>
        <dbReference type="ARBA" id="ARBA00022801"/>
    </source>
</evidence>
<dbReference type="OrthoDB" id="9766909at2"/>
<feature type="compositionally biased region" description="Low complexity" evidence="14">
    <location>
        <begin position="752"/>
        <end position="773"/>
    </location>
</feature>
<comment type="caution">
    <text evidence="17">The sequence shown here is derived from an EMBL/GenBank/DDBJ whole genome shotgun (WGS) entry which is preliminary data.</text>
</comment>
<dbReference type="SMART" id="SM00740">
    <property type="entry name" value="PASTA"/>
    <property type="match status" value="1"/>
</dbReference>
<evidence type="ECO:0000256" key="12">
    <source>
        <dbReference type="ARBA" id="ARBA00034000"/>
    </source>
</evidence>
<evidence type="ECO:0000256" key="15">
    <source>
        <dbReference type="SAM" id="Phobius"/>
    </source>
</evidence>
<dbReference type="SUPFAM" id="SSF56601">
    <property type="entry name" value="beta-lactamase/transpeptidase-like"/>
    <property type="match status" value="1"/>
</dbReference>
<keyword evidence="4" id="KW-0645">Protease</keyword>
<dbReference type="GO" id="GO:0030288">
    <property type="term" value="C:outer membrane-bounded periplasmic space"/>
    <property type="evidence" value="ECO:0007669"/>
    <property type="project" value="TreeGrafter"/>
</dbReference>
<evidence type="ECO:0000256" key="8">
    <source>
        <dbReference type="ARBA" id="ARBA00022960"/>
    </source>
</evidence>
<feature type="compositionally biased region" description="Gly residues" evidence="14">
    <location>
        <begin position="774"/>
        <end position="786"/>
    </location>
</feature>
<dbReference type="Pfam" id="PF00912">
    <property type="entry name" value="Transgly"/>
    <property type="match status" value="1"/>
</dbReference>
<sequence length="831" mass="86370">MQRRATRFTNVLNLMGAFLAASVVMGFLAAGLAIPLVGGAGATTKLAIGTFEALPSQLTTPAIAQQTRILAADGTELATLFNENRSVVPLSQVSPMMHKAQVAIEDERFYEHGGVDVRGLMRAFVSTMRGDKQGASTITQQYVRQSLITNALRNDNHDAAAAAEQRNGVSGIIRKLKEAKYAIEIEKKMSKEQILEGYLNLVFYGANSYGVEAAAQRYFSIPAKNLTLAQSAMIAGMAQQPTAYNPLIYPQAALNRRNAVLDRMAAGNFVTKDEAAEAKESPLGLKPQDIKTSCESAVDKWVCLYVKSWLKKNVPALGANEAERESRLMHGGLTIQTTFDMKLLKESRRILTEWVPPSQDKEVGSASAVVEPGTGKVLAISQSSQPGKELIWSVDHEYGSSSGFQIGSTAKMYAVVEALKQGMTASSSVNSAPSGTVYNQARFRAAECKAMGGPWPVHNVEGSASGNMSIRAATVASVNTAFADLATKIGVCKQKATMKDMGLHTGNGKPYGDFSPSIILGANNASPLTMAASYATLAANGKYCEPYPVESVTQHDGKKLPLRIGQCRDSGVSAKVAQDTTDILKGVVSPNNLSEGRDSAAKTGTSDGNAQTWMVGYTPQRSAAVWTGRPNNNKSMQGIRIGSRYWGNPYGGTLSGPSWKKIMDAAHVGLPKAQFSGSAAHSNNRVAVPTVTGSSEEDAKKTLEAAGFKVTVSSQKETTTEVEPGTVARTDPPAGTQINKGETVSIILAAGGAPKPSASASARPGAPGARPDGAAGGGAAGGGAAGAPGAPGAPGGGGRAGIAGVPPGGAAPVPGRPAAPAAPPPPPVPVR</sequence>
<dbReference type="InterPro" id="IPR005543">
    <property type="entry name" value="PASTA_dom"/>
</dbReference>
<keyword evidence="11" id="KW-0961">Cell wall biogenesis/degradation</keyword>
<dbReference type="Pfam" id="PF00905">
    <property type="entry name" value="Transpeptidase"/>
    <property type="match status" value="1"/>
</dbReference>
<dbReference type="FunFam" id="1.10.3810.10:FF:000001">
    <property type="entry name" value="Penicillin-binding protein 1A"/>
    <property type="match status" value="1"/>
</dbReference>
<evidence type="ECO:0000256" key="2">
    <source>
        <dbReference type="ARBA" id="ARBA00007739"/>
    </source>
</evidence>
<keyword evidence="15" id="KW-0472">Membrane</keyword>
<dbReference type="InterPro" id="IPR050396">
    <property type="entry name" value="Glycosyltr_51/Transpeptidase"/>
</dbReference>
<dbReference type="InterPro" id="IPR036950">
    <property type="entry name" value="PBP_transglycosylase"/>
</dbReference>
<keyword evidence="7" id="KW-0378">Hydrolase</keyword>
<feature type="domain" description="PASTA" evidence="16">
    <location>
        <begin position="682"/>
        <end position="750"/>
    </location>
</feature>
<dbReference type="PROSITE" id="PS51178">
    <property type="entry name" value="PASTA"/>
    <property type="match status" value="1"/>
</dbReference>
<dbReference type="Gene3D" id="1.10.3810.10">
    <property type="entry name" value="Biosynthetic peptidoglycan transglycosylase-like"/>
    <property type="match status" value="1"/>
</dbReference>
<keyword evidence="5" id="KW-0328">Glycosyltransferase</keyword>
<evidence type="ECO:0000256" key="14">
    <source>
        <dbReference type="SAM" id="MobiDB-lite"/>
    </source>
</evidence>
<dbReference type="AlphaFoldDB" id="K6VK26"/>
<dbReference type="GO" id="GO:0009002">
    <property type="term" value="F:serine-type D-Ala-D-Ala carboxypeptidase activity"/>
    <property type="evidence" value="ECO:0007669"/>
    <property type="project" value="UniProtKB-EC"/>
</dbReference>
<organism evidence="17 18">
    <name type="scientific">Austwickia chelonae NBRC 105200</name>
    <dbReference type="NCBI Taxonomy" id="1184607"/>
    <lineage>
        <taxon>Bacteria</taxon>
        <taxon>Bacillati</taxon>
        <taxon>Actinomycetota</taxon>
        <taxon>Actinomycetes</taxon>
        <taxon>Micrococcales</taxon>
        <taxon>Dermatophilaceae</taxon>
        <taxon>Austwickia</taxon>
    </lineage>
</organism>
<keyword evidence="18" id="KW-1185">Reference proteome</keyword>